<dbReference type="GO" id="GO:0004177">
    <property type="term" value="F:aminopeptidase activity"/>
    <property type="evidence" value="ECO:0007669"/>
    <property type="project" value="UniProtKB-KW"/>
</dbReference>
<dbReference type="InterPro" id="IPR000587">
    <property type="entry name" value="Creatinase_N"/>
</dbReference>
<evidence type="ECO:0000259" key="1">
    <source>
        <dbReference type="Pfam" id="PF00557"/>
    </source>
</evidence>
<gene>
    <name evidence="3" type="ORF">FC18_GL000620</name>
</gene>
<dbReference type="Pfam" id="PF01321">
    <property type="entry name" value="Creatinase_N"/>
    <property type="match status" value="1"/>
</dbReference>
<dbReference type="OrthoDB" id="9806388at2"/>
<dbReference type="Proteomes" id="UP000051679">
    <property type="component" value="Unassembled WGS sequence"/>
</dbReference>
<accession>A0A0R1ZHN2</accession>
<dbReference type="GO" id="GO:0008235">
    <property type="term" value="F:metalloexopeptidase activity"/>
    <property type="evidence" value="ECO:0007669"/>
    <property type="project" value="UniProtKB-ARBA"/>
</dbReference>
<sequence length="355" mass="38414">MSKFKELRAAMAAKGVDAVIITDPVNVSYVSEFSGDESGLVVTQTQAALVTDSRFVEAAKGEVHDADIVLHTKGLVPYMGQMVDDWGAKTVGFESAYMTFENYDALRKNTKAELVPTWHMVEQIREIKSADEIALIQKAVDIAQAGYEHVIATIKPGMTEQQVATDLDFFMRGQGASAVSFETIVASGYRSALPHGFAVDKVIEAGDVITLDWGALYKGYMSDLTRTFAVGTPDPKMDEVYKIVFQANQEMADVMNPGTLGKTMQAAAHRAIDAAGYKEYFGHGAGHGIGRDIHEGPGAWGQFMETPILPGNVLTDEPGIYLPGIGGVRIEDDILITADGHQRMSQVAPAELLHI</sequence>
<dbReference type="InterPro" id="IPR050659">
    <property type="entry name" value="Peptidase_M24B"/>
</dbReference>
<dbReference type="InterPro" id="IPR000994">
    <property type="entry name" value="Pept_M24"/>
</dbReference>
<protein>
    <submittedName>
        <fullName evidence="3">Aminopeptidase P</fullName>
    </submittedName>
</protein>
<dbReference type="STRING" id="1291052.FC18_GL000620"/>
<dbReference type="AlphaFoldDB" id="A0A0R1ZHN2"/>
<keyword evidence="3" id="KW-0645">Protease</keyword>
<keyword evidence="3" id="KW-0378">Hydrolase</keyword>
<dbReference type="EMBL" id="AYYO01000056">
    <property type="protein sequence ID" value="KRM54398.1"/>
    <property type="molecule type" value="Genomic_DNA"/>
</dbReference>
<feature type="domain" description="Creatinase N-terminal" evidence="2">
    <location>
        <begin position="5"/>
        <end position="127"/>
    </location>
</feature>
<organism evidence="3 4">
    <name type="scientific">Lacticaseibacillus sharpeae JCM 1186 = DSM 20505</name>
    <dbReference type="NCBI Taxonomy" id="1291052"/>
    <lineage>
        <taxon>Bacteria</taxon>
        <taxon>Bacillati</taxon>
        <taxon>Bacillota</taxon>
        <taxon>Bacilli</taxon>
        <taxon>Lactobacillales</taxon>
        <taxon>Lactobacillaceae</taxon>
        <taxon>Lacticaseibacillus</taxon>
    </lineage>
</organism>
<comment type="caution">
    <text evidence="3">The sequence shown here is derived from an EMBL/GenBank/DDBJ whole genome shotgun (WGS) entry which is preliminary data.</text>
</comment>
<dbReference type="Gene3D" id="3.90.230.10">
    <property type="entry name" value="Creatinase/methionine aminopeptidase superfamily"/>
    <property type="match status" value="1"/>
</dbReference>
<keyword evidence="4" id="KW-1185">Reference proteome</keyword>
<evidence type="ECO:0000259" key="2">
    <source>
        <dbReference type="Pfam" id="PF01321"/>
    </source>
</evidence>
<evidence type="ECO:0000313" key="4">
    <source>
        <dbReference type="Proteomes" id="UP000051679"/>
    </source>
</evidence>
<dbReference type="InterPro" id="IPR029149">
    <property type="entry name" value="Creatin/AminoP/Spt16_N"/>
</dbReference>
<dbReference type="PATRIC" id="fig|1291052.5.peg.631"/>
<dbReference type="Gene3D" id="3.40.350.10">
    <property type="entry name" value="Creatinase/prolidase N-terminal domain"/>
    <property type="match status" value="1"/>
</dbReference>
<proteinExistence type="predicted"/>
<dbReference type="SUPFAM" id="SSF55920">
    <property type="entry name" value="Creatinase/aminopeptidase"/>
    <property type="match status" value="1"/>
</dbReference>
<dbReference type="Pfam" id="PF00557">
    <property type="entry name" value="Peptidase_M24"/>
    <property type="match status" value="1"/>
</dbReference>
<dbReference type="CDD" id="cd01092">
    <property type="entry name" value="APP-like"/>
    <property type="match status" value="1"/>
</dbReference>
<feature type="domain" description="Peptidase M24" evidence="1">
    <location>
        <begin position="135"/>
        <end position="338"/>
    </location>
</feature>
<dbReference type="InterPro" id="IPR001714">
    <property type="entry name" value="Pept_M24_MAP"/>
</dbReference>
<dbReference type="PANTHER" id="PTHR46112">
    <property type="entry name" value="AMINOPEPTIDASE"/>
    <property type="match status" value="1"/>
</dbReference>
<name>A0A0R1ZHN2_9LACO</name>
<dbReference type="RefSeq" id="WP_054675921.1">
    <property type="nucleotide sequence ID" value="NZ_AYYO01000056.1"/>
</dbReference>
<dbReference type="SUPFAM" id="SSF53092">
    <property type="entry name" value="Creatinase/prolidase N-terminal domain"/>
    <property type="match status" value="1"/>
</dbReference>
<dbReference type="PANTHER" id="PTHR46112:SF3">
    <property type="entry name" value="AMINOPEPTIDASE YPDF"/>
    <property type="match status" value="1"/>
</dbReference>
<dbReference type="PRINTS" id="PR00599">
    <property type="entry name" value="MAPEPTIDASE"/>
</dbReference>
<reference evidence="3 4" key="1">
    <citation type="journal article" date="2015" name="Genome Announc.">
        <title>Expanding the biotechnology potential of lactobacilli through comparative genomics of 213 strains and associated genera.</title>
        <authorList>
            <person name="Sun Z."/>
            <person name="Harris H.M."/>
            <person name="McCann A."/>
            <person name="Guo C."/>
            <person name="Argimon S."/>
            <person name="Zhang W."/>
            <person name="Yang X."/>
            <person name="Jeffery I.B."/>
            <person name="Cooney J.C."/>
            <person name="Kagawa T.F."/>
            <person name="Liu W."/>
            <person name="Song Y."/>
            <person name="Salvetti E."/>
            <person name="Wrobel A."/>
            <person name="Rasinkangas P."/>
            <person name="Parkhill J."/>
            <person name="Rea M.C."/>
            <person name="O'Sullivan O."/>
            <person name="Ritari J."/>
            <person name="Douillard F.P."/>
            <person name="Paul Ross R."/>
            <person name="Yang R."/>
            <person name="Briner A.E."/>
            <person name="Felis G.E."/>
            <person name="de Vos W.M."/>
            <person name="Barrangou R."/>
            <person name="Klaenhammer T.R."/>
            <person name="Caufield P.W."/>
            <person name="Cui Y."/>
            <person name="Zhang H."/>
            <person name="O'Toole P.W."/>
        </authorList>
    </citation>
    <scope>NUCLEOTIDE SEQUENCE [LARGE SCALE GENOMIC DNA]</scope>
    <source>
        <strain evidence="3 4">DSM 20505</strain>
    </source>
</reference>
<keyword evidence="3" id="KW-0031">Aminopeptidase</keyword>
<evidence type="ECO:0000313" key="3">
    <source>
        <dbReference type="EMBL" id="KRM54398.1"/>
    </source>
</evidence>
<dbReference type="InterPro" id="IPR036005">
    <property type="entry name" value="Creatinase/aminopeptidase-like"/>
</dbReference>